<proteinExistence type="predicted"/>
<keyword evidence="2" id="KW-0732">Signal</keyword>
<feature type="compositionally biased region" description="Basic and acidic residues" evidence="1">
    <location>
        <begin position="562"/>
        <end position="579"/>
    </location>
</feature>
<gene>
    <name evidence="3" type="ORF">GCK32_008624</name>
</gene>
<feature type="region of interest" description="Disordered" evidence="1">
    <location>
        <begin position="553"/>
        <end position="579"/>
    </location>
</feature>
<accession>A0AAN8F6M6</accession>
<comment type="caution">
    <text evidence="3">The sequence shown here is derived from an EMBL/GenBank/DDBJ whole genome shotgun (WGS) entry which is preliminary data.</text>
</comment>
<evidence type="ECO:0000313" key="4">
    <source>
        <dbReference type="Proteomes" id="UP001331761"/>
    </source>
</evidence>
<reference evidence="3 4" key="1">
    <citation type="submission" date="2019-10" db="EMBL/GenBank/DDBJ databases">
        <title>Assembly and Annotation for the nematode Trichostrongylus colubriformis.</title>
        <authorList>
            <person name="Martin J."/>
        </authorList>
    </citation>
    <scope>NUCLEOTIDE SEQUENCE [LARGE SCALE GENOMIC DNA]</scope>
    <source>
        <strain evidence="3">G859</strain>
        <tissue evidence="3">Whole worm</tissue>
    </source>
</reference>
<sequence length="649" mass="72349">MILLISLALLDACIALQNQVIPDCDLEFASHAMELLQPYVRDPLRLGRIEAILSSCNKSKMQKMTETSVLLFDNGVFPTNVMDDMRLVAHMLTDERRKRLEQLRKRTPVTFRKTIDDVSRILLNISLSGNEKLTPLTSTIGALPEDHRRVFEDFLNREATPSQMNPKAFDMISSKDAPESIILPIETPSSSNDHKDIRPRSFPIEKNEDPSRGILSNAVIRQNDMPPLRDIQDQSMQQKNTVGQSWFGIPPANVYSTGGRLIDVMTKNHRASSENTVYKGTFNAPIRAVVSNNGRPQSVGIVMRPAAPKSSTGEMEDSDLLKPGASILSHAVDFLEKAIPLVQPPPAIPLVKRPSPPFLAPSGPRYSSPYTFPFPEQPQQSSQNGQLFLPLRDDAIHSATIPVNPANSARSGTELDGYDTKLGRFAGGVANSVLLPSVPAVPVREMEPNKTPPNHTHLLPKSIRPQRPLYKTYPDHREGLFPEIVNQARLEPPPVTATTENSISWPNQHELLGKEESSTNHRTVLIENFPPPPYEPAAPRPQQTIGNDLLETDRLGSWPMGRFDKEEPRYPTPEPKRDSTTVIAVLQERTTKPPILPSVASFPEMTTTLPAFRPYIGPEQITGSHMAREIYNVRHHGKPRFVKIDLLNE</sequence>
<organism evidence="3 4">
    <name type="scientific">Trichostrongylus colubriformis</name>
    <name type="common">Black scour worm</name>
    <dbReference type="NCBI Taxonomy" id="6319"/>
    <lineage>
        <taxon>Eukaryota</taxon>
        <taxon>Metazoa</taxon>
        <taxon>Ecdysozoa</taxon>
        <taxon>Nematoda</taxon>
        <taxon>Chromadorea</taxon>
        <taxon>Rhabditida</taxon>
        <taxon>Rhabditina</taxon>
        <taxon>Rhabditomorpha</taxon>
        <taxon>Strongyloidea</taxon>
        <taxon>Trichostrongylidae</taxon>
        <taxon>Trichostrongylus</taxon>
    </lineage>
</organism>
<name>A0AAN8F6M6_TRICO</name>
<feature type="signal peptide" evidence="2">
    <location>
        <begin position="1"/>
        <end position="15"/>
    </location>
</feature>
<evidence type="ECO:0000313" key="3">
    <source>
        <dbReference type="EMBL" id="KAK5974066.1"/>
    </source>
</evidence>
<feature type="chain" id="PRO_5042947918" evidence="2">
    <location>
        <begin position="16"/>
        <end position="649"/>
    </location>
</feature>
<dbReference type="Proteomes" id="UP001331761">
    <property type="component" value="Unassembled WGS sequence"/>
</dbReference>
<evidence type="ECO:0000256" key="1">
    <source>
        <dbReference type="SAM" id="MobiDB-lite"/>
    </source>
</evidence>
<dbReference type="EMBL" id="WIXE01014719">
    <property type="protein sequence ID" value="KAK5974066.1"/>
    <property type="molecule type" value="Genomic_DNA"/>
</dbReference>
<evidence type="ECO:0000256" key="2">
    <source>
        <dbReference type="SAM" id="SignalP"/>
    </source>
</evidence>
<protein>
    <submittedName>
        <fullName evidence="3">Uncharacterized protein</fullName>
    </submittedName>
</protein>
<dbReference type="AlphaFoldDB" id="A0AAN8F6M6"/>
<keyword evidence="4" id="KW-1185">Reference proteome</keyword>